<dbReference type="CDD" id="cd06577">
    <property type="entry name" value="PASTA_pknB"/>
    <property type="match status" value="1"/>
</dbReference>
<dbReference type="Pfam" id="PF03793">
    <property type="entry name" value="PASTA"/>
    <property type="match status" value="1"/>
</dbReference>
<dbReference type="InterPro" id="IPR036138">
    <property type="entry name" value="PBP_dimer_sf"/>
</dbReference>
<keyword evidence="4" id="KW-1133">Transmembrane helix</keyword>
<feature type="domain" description="PASTA" evidence="5">
    <location>
        <begin position="568"/>
        <end position="628"/>
    </location>
</feature>
<keyword evidence="4" id="KW-0812">Transmembrane</keyword>
<dbReference type="EMBL" id="JADPIE010000006">
    <property type="protein sequence ID" value="MBF8437643.1"/>
    <property type="molecule type" value="Genomic_DNA"/>
</dbReference>
<dbReference type="GO" id="GO:0008658">
    <property type="term" value="F:penicillin binding"/>
    <property type="evidence" value="ECO:0007669"/>
    <property type="project" value="InterPro"/>
</dbReference>
<dbReference type="Gene3D" id="3.90.1310.10">
    <property type="entry name" value="Penicillin-binding protein 2a (Domain 2)"/>
    <property type="match status" value="1"/>
</dbReference>
<evidence type="ECO:0000256" key="2">
    <source>
        <dbReference type="ARBA" id="ARBA00007171"/>
    </source>
</evidence>
<dbReference type="InterPro" id="IPR005311">
    <property type="entry name" value="PBP_dimer"/>
</dbReference>
<dbReference type="GO" id="GO:0071555">
    <property type="term" value="P:cell wall organization"/>
    <property type="evidence" value="ECO:0007669"/>
    <property type="project" value="TreeGrafter"/>
</dbReference>
<dbReference type="InterPro" id="IPR050515">
    <property type="entry name" value="Beta-lactam/transpept"/>
</dbReference>
<comment type="subcellular location">
    <subcellularLocation>
        <location evidence="1">Membrane</location>
    </subcellularLocation>
</comment>
<dbReference type="SMART" id="SM00740">
    <property type="entry name" value="PASTA"/>
    <property type="match status" value="2"/>
</dbReference>
<dbReference type="RefSeq" id="WP_270454641.1">
    <property type="nucleotide sequence ID" value="NZ_JADPIE010000006.1"/>
</dbReference>
<evidence type="ECO:0000256" key="4">
    <source>
        <dbReference type="SAM" id="Phobius"/>
    </source>
</evidence>
<reference evidence="6" key="1">
    <citation type="submission" date="2020-11" db="EMBL/GenBank/DDBJ databases">
        <title>Halonatronomonas betainensis gen. nov., sp. nov. a novel haloalkaliphilic representative of the family Halanaerobiacae capable of betaine degradation.</title>
        <authorList>
            <person name="Boltyanskaya Y."/>
            <person name="Kevbrin V."/>
            <person name="Detkova E."/>
            <person name="Grouzdev D.S."/>
            <person name="Koziaeva V."/>
            <person name="Zhilina T."/>
        </authorList>
    </citation>
    <scope>NUCLEOTIDE SEQUENCE</scope>
    <source>
        <strain evidence="6">Z-7014</strain>
    </source>
</reference>
<evidence type="ECO:0000256" key="1">
    <source>
        <dbReference type="ARBA" id="ARBA00004370"/>
    </source>
</evidence>
<dbReference type="Gene3D" id="3.40.710.10">
    <property type="entry name" value="DD-peptidase/beta-lactamase superfamily"/>
    <property type="match status" value="1"/>
</dbReference>
<dbReference type="GO" id="GO:0005886">
    <property type="term" value="C:plasma membrane"/>
    <property type="evidence" value="ECO:0007669"/>
    <property type="project" value="TreeGrafter"/>
</dbReference>
<dbReference type="Pfam" id="PF03717">
    <property type="entry name" value="PBP_dimer"/>
    <property type="match status" value="1"/>
</dbReference>
<evidence type="ECO:0000313" key="7">
    <source>
        <dbReference type="Proteomes" id="UP000621436"/>
    </source>
</evidence>
<dbReference type="PANTHER" id="PTHR30627:SF1">
    <property type="entry name" value="PEPTIDOGLYCAN D,D-TRANSPEPTIDASE FTSI"/>
    <property type="match status" value="1"/>
</dbReference>
<dbReference type="PANTHER" id="PTHR30627">
    <property type="entry name" value="PEPTIDOGLYCAN D,D-TRANSPEPTIDASE"/>
    <property type="match status" value="1"/>
</dbReference>
<dbReference type="SUPFAM" id="SSF54184">
    <property type="entry name" value="Penicillin-binding protein 2x (pbp-2x), c-terminal domain"/>
    <property type="match status" value="1"/>
</dbReference>
<accession>A0A931ARH3</accession>
<evidence type="ECO:0000256" key="3">
    <source>
        <dbReference type="ARBA" id="ARBA00023136"/>
    </source>
</evidence>
<dbReference type="Proteomes" id="UP000621436">
    <property type="component" value="Unassembled WGS sequence"/>
</dbReference>
<keyword evidence="7" id="KW-1185">Reference proteome</keyword>
<keyword evidence="3 4" id="KW-0472">Membrane</keyword>
<dbReference type="PROSITE" id="PS51178">
    <property type="entry name" value="PASTA"/>
    <property type="match status" value="2"/>
</dbReference>
<evidence type="ECO:0000313" key="6">
    <source>
        <dbReference type="EMBL" id="MBF8437643.1"/>
    </source>
</evidence>
<dbReference type="InterPro" id="IPR001460">
    <property type="entry name" value="PCN-bd_Tpept"/>
</dbReference>
<sequence>MADKYHVIIKERIKLLFIFLLVLLIILAGRLVWIQVLQSDYYGSMALNQRVRDLSLDTNRGNIYDLNGREFAVNTKRKTVIAFPDQIDDPANVASLLAGILSIDETNIKSRIERDAFLVYLERKVSEDTYKEIEEMNIPGISYVHEDKRLYPQDNLAGQIVGFAGIDNFGLEGIELSYNNDLEGVPGRTLQEQDAVGRSIPDGIMDYIPPQEGNDIFLTIDEISQFYAERELERAMDKHEISGGSIVVMRPEDGSILALANKPDFNPNNFNEYTQNNWRNKAVQDSFEPGSIFKIFTAALAFEYGYYDMNDYFSDPGHINVGRERIHSWRRGGHGWQDFRDIFANSSNPGFVKVGLSMEPDEYLTGLRSFNFGNKTGIQFPGEASGILVPGQYTDIEQATMSFGHGLTATPIQLATAVSAIANGGYLYEPRIVDRIYNKEQSKEEIIEPNKIRQVISEDTAEKVKDLMINAVATGTGSTAGIDGYLVGGKTGTSRHYGEEDRYDTSFVGLLPGDNPELLIYIVLYDLEDDNYYASENVVPVFNSLAENLVRHLDISPASQPFPDINIPENNINIDDYKNTEPGHTEEVLRNKDLNVKLIGEGEKILAQTPLPGTTVNEKSTVRLYLDEESFESKKVVVPDLEGLSAFEAEQRAWRFGFKTNGMISGSVNNQDPSPGDRVDIFSSINIE</sequence>
<dbReference type="InterPro" id="IPR005543">
    <property type="entry name" value="PASTA_dom"/>
</dbReference>
<gene>
    <name evidence="6" type="ORF">I0Q91_11155</name>
</gene>
<dbReference type="Pfam" id="PF00905">
    <property type="entry name" value="Transpeptidase"/>
    <property type="match status" value="1"/>
</dbReference>
<name>A0A931ARH3_9FIRM</name>
<organism evidence="6 7">
    <name type="scientific">Halonatronomonas betaini</name>
    <dbReference type="NCBI Taxonomy" id="2778430"/>
    <lineage>
        <taxon>Bacteria</taxon>
        <taxon>Bacillati</taxon>
        <taxon>Bacillota</taxon>
        <taxon>Clostridia</taxon>
        <taxon>Halanaerobiales</taxon>
        <taxon>Halarsenatibacteraceae</taxon>
        <taxon>Halonatronomonas</taxon>
    </lineage>
</organism>
<comment type="similarity">
    <text evidence="2">Belongs to the transpeptidase family.</text>
</comment>
<comment type="caution">
    <text evidence="6">The sequence shown here is derived from an EMBL/GenBank/DDBJ whole genome shotgun (WGS) entry which is preliminary data.</text>
</comment>
<dbReference type="InterPro" id="IPR012338">
    <property type="entry name" value="Beta-lactam/transpept-like"/>
</dbReference>
<dbReference type="SUPFAM" id="SSF56519">
    <property type="entry name" value="Penicillin binding protein dimerisation domain"/>
    <property type="match status" value="1"/>
</dbReference>
<feature type="transmembrane region" description="Helical" evidence="4">
    <location>
        <begin position="12"/>
        <end position="33"/>
    </location>
</feature>
<proteinExistence type="inferred from homology"/>
<feature type="domain" description="PASTA" evidence="5">
    <location>
        <begin position="632"/>
        <end position="688"/>
    </location>
</feature>
<protein>
    <submittedName>
        <fullName evidence="6">PASTA domain-containing protein</fullName>
    </submittedName>
</protein>
<evidence type="ECO:0000259" key="5">
    <source>
        <dbReference type="PROSITE" id="PS51178"/>
    </source>
</evidence>
<dbReference type="SUPFAM" id="SSF56601">
    <property type="entry name" value="beta-lactamase/transpeptidase-like"/>
    <property type="match status" value="1"/>
</dbReference>
<dbReference type="CDD" id="cd06576">
    <property type="entry name" value="PASTA_Pbp2x-like_1"/>
    <property type="match status" value="1"/>
</dbReference>
<dbReference type="AlphaFoldDB" id="A0A931ARH3"/>